<dbReference type="Proteomes" id="UP000186601">
    <property type="component" value="Unassembled WGS sequence"/>
</dbReference>
<protein>
    <submittedName>
        <fullName evidence="1">Uncharacterized protein</fullName>
    </submittedName>
</protein>
<comment type="caution">
    <text evidence="1">The sequence shown here is derived from an EMBL/GenBank/DDBJ whole genome shotgun (WGS) entry which is preliminary data.</text>
</comment>
<evidence type="ECO:0000313" key="2">
    <source>
        <dbReference type="Proteomes" id="UP000186601"/>
    </source>
</evidence>
<keyword evidence="2" id="KW-1185">Reference proteome</keyword>
<gene>
    <name evidence="1" type="ORF">PHLCEN_2v6443</name>
</gene>
<sequence>MVNDSTAILIDTHELQDNYYDLESKNLLPSNWEWSEQAHQAGYNKQMPNLDRIQANGDPLYASFVDYFGDDVSRNQSKSWNKHRNAHVTHWNLPRKLLQQEFHTHFISTSPNASIPKQFHEFKKTIE</sequence>
<evidence type="ECO:0000313" key="1">
    <source>
        <dbReference type="EMBL" id="PSR81229.1"/>
    </source>
</evidence>
<dbReference type="EMBL" id="MLYV02000624">
    <property type="protein sequence ID" value="PSR81229.1"/>
    <property type="molecule type" value="Genomic_DNA"/>
</dbReference>
<dbReference type="STRING" id="98765.A0A2R6NZE1"/>
<name>A0A2R6NZE1_9APHY</name>
<organism evidence="1 2">
    <name type="scientific">Hermanssonia centrifuga</name>
    <dbReference type="NCBI Taxonomy" id="98765"/>
    <lineage>
        <taxon>Eukaryota</taxon>
        <taxon>Fungi</taxon>
        <taxon>Dikarya</taxon>
        <taxon>Basidiomycota</taxon>
        <taxon>Agaricomycotina</taxon>
        <taxon>Agaricomycetes</taxon>
        <taxon>Polyporales</taxon>
        <taxon>Meruliaceae</taxon>
        <taxon>Hermanssonia</taxon>
    </lineage>
</organism>
<reference evidence="1 2" key="1">
    <citation type="submission" date="2018-02" db="EMBL/GenBank/DDBJ databases">
        <title>Genome sequence of the basidiomycete white-rot fungus Phlebia centrifuga.</title>
        <authorList>
            <person name="Granchi Z."/>
            <person name="Peng M."/>
            <person name="de Vries R.P."/>
            <person name="Hilden K."/>
            <person name="Makela M.R."/>
            <person name="Grigoriev I."/>
            <person name="Riley R."/>
        </authorList>
    </citation>
    <scope>NUCLEOTIDE SEQUENCE [LARGE SCALE GENOMIC DNA]</scope>
    <source>
        <strain evidence="1 2">FBCC195</strain>
    </source>
</reference>
<accession>A0A2R6NZE1</accession>
<proteinExistence type="predicted"/>
<dbReference type="AlphaFoldDB" id="A0A2R6NZE1"/>
<dbReference type="OrthoDB" id="2792256at2759"/>